<evidence type="ECO:0000313" key="1">
    <source>
        <dbReference type="EMBL" id="GFF91256.1"/>
    </source>
</evidence>
<reference evidence="1 2" key="1">
    <citation type="submission" date="2020-01" db="EMBL/GenBank/DDBJ databases">
        <title>Draft genome sequence of Aspergillus lentulus IFM 60648.</title>
        <authorList>
            <person name="Takahashi H."/>
            <person name="Yaguchi T."/>
        </authorList>
    </citation>
    <scope>NUCLEOTIDE SEQUENCE [LARGE SCALE GENOMIC DNA]</scope>
    <source>
        <strain evidence="1 2">IFM 60648</strain>
    </source>
</reference>
<organism evidence="1 2">
    <name type="scientific">Aspergillus lentulus</name>
    <dbReference type="NCBI Taxonomy" id="293939"/>
    <lineage>
        <taxon>Eukaryota</taxon>
        <taxon>Fungi</taxon>
        <taxon>Dikarya</taxon>
        <taxon>Ascomycota</taxon>
        <taxon>Pezizomycotina</taxon>
        <taxon>Eurotiomycetes</taxon>
        <taxon>Eurotiomycetidae</taxon>
        <taxon>Eurotiales</taxon>
        <taxon>Aspergillaceae</taxon>
        <taxon>Aspergillus</taxon>
        <taxon>Aspergillus subgen. Fumigati</taxon>
    </lineage>
</organism>
<dbReference type="EMBL" id="BLKI01000084">
    <property type="protein sequence ID" value="GFF91256.1"/>
    <property type="molecule type" value="Genomic_DNA"/>
</dbReference>
<evidence type="ECO:0000313" key="2">
    <source>
        <dbReference type="Proteomes" id="UP000465220"/>
    </source>
</evidence>
<comment type="caution">
    <text evidence="1">The sequence shown here is derived from an EMBL/GenBank/DDBJ whole genome shotgun (WGS) entry which is preliminary data.</text>
</comment>
<sequence length="263" mass="30250">MDAPHCGLDHFSPALRSTSIHRNEQWEAIREQTVVYKGTSLVPDPHRNLAQTNFLWPVHLTQSLQGLVEMAWYEVFVLRLWWCWEHIWPFNSTRRDGQNKDNLTSLTNKMPIEDKIINTSVRYVNGEIMAYVVQTQYLDTQEVSSARDSYWKSIADTKPGDFCSHSISDQSTIVEENEAKALEGPGPFAVRPSYIGSTGKRTVDFFYKVSLPLDDLEMRDKESRVPESSEDLIEALFHYQGADIWVYIPYPYTNARMVSGGPH</sequence>
<name>A0ABQ1B040_ASPLE</name>
<proteinExistence type="predicted"/>
<gene>
    <name evidence="1" type="ORF">IFM60648_09343</name>
</gene>
<protein>
    <submittedName>
        <fullName evidence="1">Uncharacterized protein</fullName>
    </submittedName>
</protein>
<keyword evidence="2" id="KW-1185">Reference proteome</keyword>
<accession>A0ABQ1B040</accession>
<dbReference type="Proteomes" id="UP000465220">
    <property type="component" value="Unassembled WGS sequence"/>
</dbReference>